<keyword evidence="3" id="KW-1185">Reference proteome</keyword>
<accession>V3ZHL0</accession>
<evidence type="ECO:0000313" key="2">
    <source>
        <dbReference type="EMBL" id="ESO83692.1"/>
    </source>
</evidence>
<reference evidence="2 3" key="1">
    <citation type="journal article" date="2013" name="Nature">
        <title>Insights into bilaterian evolution from three spiralian genomes.</title>
        <authorList>
            <person name="Simakov O."/>
            <person name="Marletaz F."/>
            <person name="Cho S.J."/>
            <person name="Edsinger-Gonzales E."/>
            <person name="Havlak P."/>
            <person name="Hellsten U."/>
            <person name="Kuo D.H."/>
            <person name="Larsson T."/>
            <person name="Lv J."/>
            <person name="Arendt D."/>
            <person name="Savage R."/>
            <person name="Osoegawa K."/>
            <person name="de Jong P."/>
            <person name="Grimwood J."/>
            <person name="Chapman J.A."/>
            <person name="Shapiro H."/>
            <person name="Aerts A."/>
            <person name="Otillar R.P."/>
            <person name="Terry A.Y."/>
            <person name="Boore J.L."/>
            <person name="Grigoriev I.V."/>
            <person name="Lindberg D.R."/>
            <person name="Seaver E.C."/>
            <person name="Weisblat D.A."/>
            <person name="Putnam N.H."/>
            <person name="Rokhsar D.S."/>
        </authorList>
    </citation>
    <scope>NUCLEOTIDE SEQUENCE [LARGE SCALE GENOMIC DNA]</scope>
</reference>
<name>V3ZHL0_LOTGI</name>
<keyword evidence="1" id="KW-0472">Membrane</keyword>
<keyword evidence="1" id="KW-0812">Transmembrane</keyword>
<dbReference type="KEGG" id="lgi:LOTGIDRAFT_236521"/>
<sequence length="416" mass="48904">MWANEVVAAGGTRINFGTRMLLVISIQMKTDNSKTYAFYDKTTMLNKSMTEFPLRVLASSLLFWIVLVTAGYFCYIYVTLFMQISDETDLSKQCSQFKNEDSNNFNIVKSYPVGKAKPYLLSYGLKENNLQPVTSIEQPLPFLVTAVTSAQFYQVQGLIRHIDQDLSKVQDLTFIIYDIGLTDKEYILVRDQCQCIVRKFRFGVYPEYFKRTENQAWRPIIVQEVLRERGSVILIEPTTRFKQPPMFSILRRPGNRQFYLWDEPERSVIGYTFPPMFRYFEEQRCIFKDSHMISTEIMVFYKSESTWHHLVKPWVICALNENCIAPEGARSNYCFHIRHPRTTGCHSFDQSALSIIANRAFQLTTDRNKNIPPRITFHNDEEEEYFEKQPAHYLRYFLIIIILGVVINIVKKWRSR</sequence>
<feature type="transmembrane region" description="Helical" evidence="1">
    <location>
        <begin position="54"/>
        <end position="78"/>
    </location>
</feature>
<protein>
    <submittedName>
        <fullName evidence="2">Uncharacterized protein</fullName>
    </submittedName>
</protein>
<dbReference type="CTD" id="20250178"/>
<dbReference type="OrthoDB" id="10053392at2759"/>
<dbReference type="PANTHER" id="PTHR31389:SF4">
    <property type="entry name" value="LD39211P"/>
    <property type="match status" value="1"/>
</dbReference>
<dbReference type="HOGENOM" id="CLU_047172_0_0_1"/>
<dbReference type="GeneID" id="20250178"/>
<organism evidence="2 3">
    <name type="scientific">Lottia gigantea</name>
    <name type="common">Giant owl limpet</name>
    <dbReference type="NCBI Taxonomy" id="225164"/>
    <lineage>
        <taxon>Eukaryota</taxon>
        <taxon>Metazoa</taxon>
        <taxon>Spiralia</taxon>
        <taxon>Lophotrochozoa</taxon>
        <taxon>Mollusca</taxon>
        <taxon>Gastropoda</taxon>
        <taxon>Patellogastropoda</taxon>
        <taxon>Lottioidea</taxon>
        <taxon>Lottiidae</taxon>
        <taxon>Lottia</taxon>
    </lineage>
</organism>
<dbReference type="OMA" id="FPEQPWT"/>
<dbReference type="AlphaFoldDB" id="V3ZHL0"/>
<evidence type="ECO:0000256" key="1">
    <source>
        <dbReference type="SAM" id="Phobius"/>
    </source>
</evidence>
<feature type="transmembrane region" description="Helical" evidence="1">
    <location>
        <begin position="393"/>
        <end position="410"/>
    </location>
</feature>
<dbReference type="Proteomes" id="UP000030746">
    <property type="component" value="Unassembled WGS sequence"/>
</dbReference>
<gene>
    <name evidence="2" type="ORF">LOTGIDRAFT_236521</name>
</gene>
<proteinExistence type="predicted"/>
<dbReference type="PANTHER" id="PTHR31389">
    <property type="entry name" value="LD39211P"/>
    <property type="match status" value="1"/>
</dbReference>
<evidence type="ECO:0000313" key="3">
    <source>
        <dbReference type="Proteomes" id="UP000030746"/>
    </source>
</evidence>
<dbReference type="EMBL" id="KB203629">
    <property type="protein sequence ID" value="ESO83692.1"/>
    <property type="molecule type" value="Genomic_DNA"/>
</dbReference>
<keyword evidence="1" id="KW-1133">Transmembrane helix</keyword>
<dbReference type="RefSeq" id="XP_009065718.1">
    <property type="nucleotide sequence ID" value="XM_009067470.1"/>
</dbReference>